<dbReference type="KEGG" id="aab:A4R43_26455"/>
<dbReference type="EMBL" id="CP015163">
    <property type="protein sequence ID" value="AXB45596.1"/>
    <property type="molecule type" value="Genomic_DNA"/>
</dbReference>
<accession>A0A344LC22</accession>
<dbReference type="Proteomes" id="UP000250434">
    <property type="component" value="Chromosome"/>
</dbReference>
<dbReference type="Pfam" id="PF13671">
    <property type="entry name" value="AAA_33"/>
    <property type="match status" value="1"/>
</dbReference>
<dbReference type="Gene3D" id="3.40.50.300">
    <property type="entry name" value="P-loop containing nucleotide triphosphate hydrolases"/>
    <property type="match status" value="1"/>
</dbReference>
<dbReference type="SUPFAM" id="SSF52540">
    <property type="entry name" value="P-loop containing nucleoside triphosphate hydrolases"/>
    <property type="match status" value="1"/>
</dbReference>
<dbReference type="OrthoDB" id="3523587at2"/>
<dbReference type="AlphaFoldDB" id="A0A344LC22"/>
<proteinExistence type="predicted"/>
<evidence type="ECO:0008006" key="3">
    <source>
        <dbReference type="Google" id="ProtNLM"/>
    </source>
</evidence>
<dbReference type="InterPro" id="IPR027417">
    <property type="entry name" value="P-loop_NTPase"/>
</dbReference>
<organism evidence="1 2">
    <name type="scientific">Amycolatopsis albispora</name>
    <dbReference type="NCBI Taxonomy" id="1804986"/>
    <lineage>
        <taxon>Bacteria</taxon>
        <taxon>Bacillati</taxon>
        <taxon>Actinomycetota</taxon>
        <taxon>Actinomycetes</taxon>
        <taxon>Pseudonocardiales</taxon>
        <taxon>Pseudonocardiaceae</taxon>
        <taxon>Amycolatopsis</taxon>
    </lineage>
</organism>
<name>A0A344LC22_9PSEU</name>
<evidence type="ECO:0000313" key="1">
    <source>
        <dbReference type="EMBL" id="AXB45596.1"/>
    </source>
</evidence>
<sequence length="184" mass="20270">MCRAKVELPVPVRGLVVVAGIPGAGKSTLLARAENEAGAALLDSDQVRAWFSAVLPSWVRYRWYRPLVHLGHRSRIFLFALRRGRGVVAHEPATRATTRALLIVMAVLAGRSRHLLWVHTTPGEAAAGQRARGRVLAESSFIRHVRRAARVERGLADGRPPRGWHTVQVLERPPLDTPVVLCTP</sequence>
<reference evidence="1 2" key="1">
    <citation type="submission" date="2016-04" db="EMBL/GenBank/DDBJ databases">
        <title>Complete genome sequence and analysis of deep-sea sediment isolate, Amycolatopsis sp. WP1.</title>
        <authorList>
            <person name="Wang H."/>
            <person name="Chen S."/>
            <person name="Wu Q."/>
        </authorList>
    </citation>
    <scope>NUCLEOTIDE SEQUENCE [LARGE SCALE GENOMIC DNA]</scope>
    <source>
        <strain evidence="1 2">WP1</strain>
    </source>
</reference>
<keyword evidence="2" id="KW-1185">Reference proteome</keyword>
<evidence type="ECO:0000313" key="2">
    <source>
        <dbReference type="Proteomes" id="UP000250434"/>
    </source>
</evidence>
<gene>
    <name evidence="1" type="ORF">A4R43_26455</name>
</gene>
<protein>
    <recommendedName>
        <fullName evidence="3">Zeta toxin</fullName>
    </recommendedName>
</protein>